<keyword evidence="3" id="KW-1185">Reference proteome</keyword>
<dbReference type="PRINTS" id="PR00368">
    <property type="entry name" value="FADPNR"/>
</dbReference>
<dbReference type="Gene3D" id="3.50.50.60">
    <property type="entry name" value="FAD/NAD(P)-binding domain"/>
    <property type="match status" value="1"/>
</dbReference>
<dbReference type="Pfam" id="PF13738">
    <property type="entry name" value="Pyr_redox_3"/>
    <property type="match status" value="1"/>
</dbReference>
<dbReference type="PANTHER" id="PTHR43539">
    <property type="entry name" value="FLAVIN-BINDING MONOOXYGENASE-LIKE PROTEIN (AFU_ORTHOLOGUE AFUA_4G09220)"/>
    <property type="match status" value="1"/>
</dbReference>
<comment type="caution">
    <text evidence="2">The sequence shown here is derived from an EMBL/GenBank/DDBJ whole genome shotgun (WGS) entry which is preliminary data.</text>
</comment>
<keyword evidence="1" id="KW-0560">Oxidoreductase</keyword>
<dbReference type="PRINTS" id="PR00469">
    <property type="entry name" value="PNDRDTASEII"/>
</dbReference>
<sequence>MCRVTLIVYSTIVIGAGQAGLAAAYHLAKRGIDFLVLDANPGPGGAWQHRWDALTLGTAHHIHPLPDFPLEVQDSTRPASQVVSEYYAEYERRFSLPVRHGSPVTSVTRDGENFVVHADAKYRARTIINATGTWTNPFWPVYPGQFDGPQVHTNGFRSPQQFAGQRVLVVGAGASATQFIVQLRAAGVDTLWSTRSAPDWREEPTGAEWGLEVERQVNERTSAGLPPKSVVGTTGLLLTPVMRAGIASGALVSRGKIDHLESDAVVFTDGSREKIDAILWATGFRHAHRHLRDLKLHTAAGGILLEDGVAAVEVPGLFFVGYGASASTLGATRAGRKAALAAARYVQRMPVSATQLAGLGEYRWRALP</sequence>
<dbReference type="InterPro" id="IPR050982">
    <property type="entry name" value="Auxin_biosynth/cation_transpt"/>
</dbReference>
<dbReference type="PANTHER" id="PTHR43539:SF78">
    <property type="entry name" value="FLAVIN-CONTAINING MONOOXYGENASE"/>
    <property type="match status" value="1"/>
</dbReference>
<evidence type="ECO:0000256" key="1">
    <source>
        <dbReference type="ARBA" id="ARBA00023002"/>
    </source>
</evidence>
<protein>
    <submittedName>
        <fullName evidence="2">Pyridine nucleotide-disulfide oxidoreductase</fullName>
    </submittedName>
</protein>
<proteinExistence type="predicted"/>
<organism evidence="2 3">
    <name type="scientific">Glutamicibacter mysorens</name>
    <dbReference type="NCBI Taxonomy" id="257984"/>
    <lineage>
        <taxon>Bacteria</taxon>
        <taxon>Bacillati</taxon>
        <taxon>Actinomycetota</taxon>
        <taxon>Actinomycetes</taxon>
        <taxon>Micrococcales</taxon>
        <taxon>Micrococcaceae</taxon>
        <taxon>Glutamicibacter</taxon>
    </lineage>
</organism>
<gene>
    <name evidence="2" type="ORF">ATK23_0170</name>
</gene>
<reference evidence="2 3" key="1">
    <citation type="submission" date="2017-11" db="EMBL/GenBank/DDBJ databases">
        <title>Sequencing the genomes of 1000 actinobacteria strains.</title>
        <authorList>
            <person name="Klenk H.-P."/>
        </authorList>
    </citation>
    <scope>NUCLEOTIDE SEQUENCE [LARGE SCALE GENOMIC DNA]</scope>
    <source>
        <strain evidence="2 3">DSM 12798</strain>
    </source>
</reference>
<evidence type="ECO:0000313" key="3">
    <source>
        <dbReference type="Proteomes" id="UP000229263"/>
    </source>
</evidence>
<name>A0ABX4MUR4_9MICC</name>
<dbReference type="Proteomes" id="UP000229263">
    <property type="component" value="Unassembled WGS sequence"/>
</dbReference>
<dbReference type="SUPFAM" id="SSF51905">
    <property type="entry name" value="FAD/NAD(P)-binding domain"/>
    <property type="match status" value="1"/>
</dbReference>
<evidence type="ECO:0000313" key="2">
    <source>
        <dbReference type="EMBL" id="PJJ43000.1"/>
    </source>
</evidence>
<accession>A0ABX4MUR4</accession>
<dbReference type="InterPro" id="IPR036188">
    <property type="entry name" value="FAD/NAD-bd_sf"/>
</dbReference>
<dbReference type="EMBL" id="PGEY01000001">
    <property type="protein sequence ID" value="PJJ43000.1"/>
    <property type="molecule type" value="Genomic_DNA"/>
</dbReference>